<keyword evidence="1" id="KW-1133">Transmembrane helix</keyword>
<dbReference type="KEGG" id="cama:F384_16920"/>
<evidence type="ECO:0000313" key="3">
    <source>
        <dbReference type="EMBL" id="AKE60113.1"/>
    </source>
</evidence>
<proteinExistence type="predicted"/>
<gene>
    <name evidence="3" type="ORF">F384_16920</name>
</gene>
<organism evidence="3 4">
    <name type="scientific">Citrobacter amalonaticus Y19</name>
    <dbReference type="NCBI Taxonomy" id="1261127"/>
    <lineage>
        <taxon>Bacteria</taxon>
        <taxon>Pseudomonadati</taxon>
        <taxon>Pseudomonadota</taxon>
        <taxon>Gammaproteobacteria</taxon>
        <taxon>Enterobacterales</taxon>
        <taxon>Enterobacteriaceae</taxon>
        <taxon>Citrobacter</taxon>
    </lineage>
</organism>
<evidence type="ECO:0000256" key="2">
    <source>
        <dbReference type="SAM" id="SignalP"/>
    </source>
</evidence>
<sequence length="85" mass="9758">MKRLILSCLMLITCLAAVFCCSKSNAPGVYHSELLLWRMMLYGLTCAVGWHLHQRFPLQRPTIRRIALVFMVLVLLNEIVPEVSQ</sequence>
<feature type="chain" id="PRO_5002509331" evidence="2">
    <location>
        <begin position="27"/>
        <end position="85"/>
    </location>
</feature>
<accession>A0A0F6RGK0</accession>
<feature type="transmembrane region" description="Helical" evidence="1">
    <location>
        <begin position="65"/>
        <end position="84"/>
    </location>
</feature>
<dbReference type="OrthoDB" id="6594953at2"/>
<name>A0A0F6RGK0_CITAM</name>
<keyword evidence="2" id="KW-0732">Signal</keyword>
<dbReference type="EMBL" id="CP011132">
    <property type="protein sequence ID" value="AKE60113.1"/>
    <property type="molecule type" value="Genomic_DNA"/>
</dbReference>
<dbReference type="HOGENOM" id="CLU_2507622_0_0_6"/>
<keyword evidence="1" id="KW-0472">Membrane</keyword>
<dbReference type="AlphaFoldDB" id="A0A0F6RGK0"/>
<protein>
    <submittedName>
        <fullName evidence="3">Uncharacterized protein</fullName>
    </submittedName>
</protein>
<dbReference type="PATRIC" id="fig|1261127.3.peg.3539"/>
<dbReference type="RefSeq" id="WP_046487453.1">
    <property type="nucleotide sequence ID" value="NZ_CP011132.1"/>
</dbReference>
<feature type="signal peptide" evidence="2">
    <location>
        <begin position="1"/>
        <end position="26"/>
    </location>
</feature>
<evidence type="ECO:0000256" key="1">
    <source>
        <dbReference type="SAM" id="Phobius"/>
    </source>
</evidence>
<feature type="transmembrane region" description="Helical" evidence="1">
    <location>
        <begin position="36"/>
        <end position="53"/>
    </location>
</feature>
<evidence type="ECO:0000313" key="4">
    <source>
        <dbReference type="Proteomes" id="UP000034085"/>
    </source>
</evidence>
<keyword evidence="1" id="KW-0812">Transmembrane</keyword>
<reference evidence="3 4" key="1">
    <citation type="journal article" date="2013" name="Appl. Microbiol. Biotechnol.">
        <title>Glycerol assimilation and production of 1,3-propanediol by Citrobacter amalonaticus Y19.</title>
        <authorList>
            <person name="Ainala S.K."/>
            <person name="Ashok S."/>
            <person name="Ko Y."/>
            <person name="Park S."/>
        </authorList>
    </citation>
    <scope>NUCLEOTIDE SEQUENCE [LARGE SCALE GENOMIC DNA]</scope>
    <source>
        <strain evidence="3 4">Y19</strain>
    </source>
</reference>
<dbReference type="Proteomes" id="UP000034085">
    <property type="component" value="Chromosome"/>
</dbReference>